<keyword evidence="14" id="KW-0732">Signal</keyword>
<evidence type="ECO:0000256" key="3">
    <source>
        <dbReference type="ARBA" id="ARBA00022452"/>
    </source>
</evidence>
<evidence type="ECO:0000256" key="13">
    <source>
        <dbReference type="SAM" id="Coils"/>
    </source>
</evidence>
<dbReference type="PROSITE" id="PS52016">
    <property type="entry name" value="TONB_DEPENDENT_REC_3"/>
    <property type="match status" value="1"/>
</dbReference>
<keyword evidence="10 11" id="KW-0998">Cell outer membrane</keyword>
<evidence type="ECO:0000259" key="16">
    <source>
        <dbReference type="Pfam" id="PF07715"/>
    </source>
</evidence>
<evidence type="ECO:0000313" key="18">
    <source>
        <dbReference type="Proteomes" id="UP001177212"/>
    </source>
</evidence>
<feature type="domain" description="TonB-dependent receptor-like beta-barrel" evidence="15">
    <location>
        <begin position="331"/>
        <end position="779"/>
    </location>
</feature>
<feature type="coiled-coil region" evidence="13">
    <location>
        <begin position="26"/>
        <end position="53"/>
    </location>
</feature>
<keyword evidence="4" id="KW-0410">Iron transport</keyword>
<organism evidence="17 18">
    <name type="scientific">Pseudoalteromonas marina</name>
    <dbReference type="NCBI Taxonomy" id="267375"/>
    <lineage>
        <taxon>Bacteria</taxon>
        <taxon>Pseudomonadati</taxon>
        <taxon>Pseudomonadota</taxon>
        <taxon>Gammaproteobacteria</taxon>
        <taxon>Alteromonadales</taxon>
        <taxon>Pseudoalteromonadaceae</taxon>
        <taxon>Pseudoalteromonas</taxon>
    </lineage>
</organism>
<reference evidence="17" key="1">
    <citation type="submission" date="2023-07" db="EMBL/GenBank/DDBJ databases">
        <title>Genome content predicts the carbon catabolic preferences of heterotrophic bacteria.</title>
        <authorList>
            <person name="Gralka M."/>
        </authorList>
    </citation>
    <scope>NUCLEOTIDE SEQUENCE</scope>
    <source>
        <strain evidence="17">4G09</strain>
    </source>
</reference>
<name>A0ABT9FFG9_9GAMM</name>
<evidence type="ECO:0000256" key="4">
    <source>
        <dbReference type="ARBA" id="ARBA00022496"/>
    </source>
</evidence>
<comment type="similarity">
    <text evidence="11 12">Belongs to the TonB-dependent receptor family.</text>
</comment>
<dbReference type="InterPro" id="IPR039426">
    <property type="entry name" value="TonB-dep_rcpt-like"/>
</dbReference>
<evidence type="ECO:0000256" key="6">
    <source>
        <dbReference type="ARBA" id="ARBA00023004"/>
    </source>
</evidence>
<dbReference type="PANTHER" id="PTHR32552:SF81">
    <property type="entry name" value="TONB-DEPENDENT OUTER MEMBRANE RECEPTOR"/>
    <property type="match status" value="1"/>
</dbReference>
<evidence type="ECO:0000256" key="11">
    <source>
        <dbReference type="PROSITE-ProRule" id="PRU01360"/>
    </source>
</evidence>
<dbReference type="Gene3D" id="2.40.170.20">
    <property type="entry name" value="TonB-dependent receptor, beta-barrel domain"/>
    <property type="match status" value="2"/>
</dbReference>
<dbReference type="Proteomes" id="UP001177212">
    <property type="component" value="Unassembled WGS sequence"/>
</dbReference>
<dbReference type="RefSeq" id="WP_305472333.1">
    <property type="nucleotide sequence ID" value="NZ_JAUYVT010000012.1"/>
</dbReference>
<keyword evidence="7" id="KW-0406">Ion transport</keyword>
<dbReference type="CDD" id="cd01347">
    <property type="entry name" value="ligand_gated_channel"/>
    <property type="match status" value="1"/>
</dbReference>
<dbReference type="Pfam" id="PF07715">
    <property type="entry name" value="Plug"/>
    <property type="match status" value="1"/>
</dbReference>
<evidence type="ECO:0000256" key="5">
    <source>
        <dbReference type="ARBA" id="ARBA00022692"/>
    </source>
</evidence>
<evidence type="ECO:0000256" key="2">
    <source>
        <dbReference type="ARBA" id="ARBA00022448"/>
    </source>
</evidence>
<evidence type="ECO:0000256" key="9">
    <source>
        <dbReference type="ARBA" id="ARBA00023136"/>
    </source>
</evidence>
<feature type="chain" id="PRO_5046784353" evidence="14">
    <location>
        <begin position="29"/>
        <end position="813"/>
    </location>
</feature>
<accession>A0ABT9FFG9</accession>
<protein>
    <submittedName>
        <fullName evidence="17">TonB-dependent receptor</fullName>
    </submittedName>
</protein>
<sequence length="813" mass="89106">MRAKKSILSLAVSLAMTTGLAVSAQVNAAQEQVNQTQAEQEQQNNKNDSFEKIVVTSQKRTQSLNEVPVAVSVLNSDQINSAFANNMEGLQSLVPSVSFRKGTTTRNSALTVRGIGTISFSIAAEPSVATVVDGVVLGRSGQAFADLYDVDRIEVLRGPQGTLFGKNASAGVVNITTKDPSYDTTGSIETSFYQDNEYRFKGVVSGGLSDDLAASLTVFKGKFDGYIDNVYNNEKVNGYDREGARAVFKYEPTDDLNVKFIAEYYNADDDCCADLEALPSGRNPDSKAAPNSNGIVDGVADIDLDQRKVDHDYESRTIDKHSAFSVQVDKTIGDHTYTSITAQRSWDNTEFREGDFTSIAGDSNQPVFGVPFQLHDIGEQQWDQFSQEFRVTSNLSGPFNYVAGLFYWNMDSQRNFTRDASCQNNAGQLDSAMAFYAQNNLSGAELDAALADLDGYAQGLGVSCNANDIVSATAYMSTEFNNWAAFADGTYELSDDLTMLFGLRYTDDEVSYTHRRVSNDVYGRRGVGVRPATLNTDEQGKAEETNVSGRLGMQYDLGDGQMVYGTYSQGYKGPGFNIYYNFNPDNDGREIAPEESDAFELGYKYASSDFVFNFAVFKTEIEGFQANNFDCSDGTCITRLTNAGDVSTQGAEVDFMWAATDALTLTGGIAYIKAEIDEFNCPPEVAAGSCTDRSGLDVPFSPDLKYSLSADYFIETEHGFNVHVNGSYIYTDEQYSDLPNNVGEFNPAALLPDYGILNASVGLSFKDDAFRVSLIAKNLTDESYPTTYSGDNFRYQIPRDAERYFGVSFKARF</sequence>
<keyword evidence="5 11" id="KW-0812">Transmembrane</keyword>
<evidence type="ECO:0000313" key="17">
    <source>
        <dbReference type="EMBL" id="MDP2565532.1"/>
    </source>
</evidence>
<dbReference type="EMBL" id="JAUYVT010000012">
    <property type="protein sequence ID" value="MDP2565532.1"/>
    <property type="molecule type" value="Genomic_DNA"/>
</dbReference>
<evidence type="ECO:0000256" key="12">
    <source>
        <dbReference type="RuleBase" id="RU003357"/>
    </source>
</evidence>
<dbReference type="PANTHER" id="PTHR32552">
    <property type="entry name" value="FERRICHROME IRON RECEPTOR-RELATED"/>
    <property type="match status" value="1"/>
</dbReference>
<dbReference type="InterPro" id="IPR036942">
    <property type="entry name" value="Beta-barrel_TonB_sf"/>
</dbReference>
<keyword evidence="9 11" id="KW-0472">Membrane</keyword>
<evidence type="ECO:0000256" key="8">
    <source>
        <dbReference type="ARBA" id="ARBA00023077"/>
    </source>
</evidence>
<evidence type="ECO:0000256" key="10">
    <source>
        <dbReference type="ARBA" id="ARBA00023237"/>
    </source>
</evidence>
<gene>
    <name evidence="17" type="ORF">Q8W34_12880</name>
</gene>
<evidence type="ECO:0000256" key="7">
    <source>
        <dbReference type="ARBA" id="ARBA00023065"/>
    </source>
</evidence>
<dbReference type="InterPro" id="IPR000531">
    <property type="entry name" value="Beta-barrel_TonB"/>
</dbReference>
<evidence type="ECO:0000256" key="14">
    <source>
        <dbReference type="SAM" id="SignalP"/>
    </source>
</evidence>
<proteinExistence type="inferred from homology"/>
<evidence type="ECO:0000259" key="15">
    <source>
        <dbReference type="Pfam" id="PF00593"/>
    </source>
</evidence>
<keyword evidence="6" id="KW-0408">Iron</keyword>
<comment type="subcellular location">
    <subcellularLocation>
        <location evidence="1 11">Cell outer membrane</location>
        <topology evidence="1 11">Multi-pass membrane protein</topology>
    </subcellularLocation>
</comment>
<dbReference type="SUPFAM" id="SSF56935">
    <property type="entry name" value="Porins"/>
    <property type="match status" value="1"/>
</dbReference>
<keyword evidence="17" id="KW-0675">Receptor</keyword>
<comment type="caution">
    <text evidence="17">The sequence shown here is derived from an EMBL/GenBank/DDBJ whole genome shotgun (WGS) entry which is preliminary data.</text>
</comment>
<feature type="signal peptide" evidence="14">
    <location>
        <begin position="1"/>
        <end position="28"/>
    </location>
</feature>
<keyword evidence="8 12" id="KW-0798">TonB box</keyword>
<keyword evidence="3 11" id="KW-1134">Transmembrane beta strand</keyword>
<keyword evidence="13" id="KW-0175">Coiled coil</keyword>
<keyword evidence="18" id="KW-1185">Reference proteome</keyword>
<dbReference type="Pfam" id="PF00593">
    <property type="entry name" value="TonB_dep_Rec_b-barrel"/>
    <property type="match status" value="1"/>
</dbReference>
<evidence type="ECO:0000256" key="1">
    <source>
        <dbReference type="ARBA" id="ARBA00004571"/>
    </source>
</evidence>
<feature type="domain" description="TonB-dependent receptor plug" evidence="16">
    <location>
        <begin position="64"/>
        <end position="172"/>
    </location>
</feature>
<keyword evidence="2 11" id="KW-0813">Transport</keyword>
<dbReference type="InterPro" id="IPR012910">
    <property type="entry name" value="Plug_dom"/>
</dbReference>